<gene>
    <name evidence="1" type="ORF">DK389_27915</name>
</gene>
<name>A0A2U8WBV0_9HYPH</name>
<dbReference type="EMBL" id="CP029550">
    <property type="protein sequence ID" value="AWN43635.1"/>
    <property type="molecule type" value="Genomic_DNA"/>
</dbReference>
<dbReference type="OrthoDB" id="8001009at2"/>
<proteinExistence type="predicted"/>
<evidence type="ECO:0000313" key="1">
    <source>
        <dbReference type="EMBL" id="AWN43635.1"/>
    </source>
</evidence>
<dbReference type="Proteomes" id="UP000245926">
    <property type="component" value="Chromosome"/>
</dbReference>
<dbReference type="AlphaFoldDB" id="A0A2U8WBV0"/>
<dbReference type="RefSeq" id="WP_109894622.1">
    <property type="nucleotide sequence ID" value="NZ_CP029550.1"/>
</dbReference>
<accession>A0A2U8WBV0</accession>
<protein>
    <submittedName>
        <fullName evidence="1">Uncharacterized protein</fullName>
    </submittedName>
</protein>
<organism evidence="1 2">
    <name type="scientific">Methylobacterium durans</name>
    <dbReference type="NCBI Taxonomy" id="2202825"/>
    <lineage>
        <taxon>Bacteria</taxon>
        <taxon>Pseudomonadati</taxon>
        <taxon>Pseudomonadota</taxon>
        <taxon>Alphaproteobacteria</taxon>
        <taxon>Hyphomicrobiales</taxon>
        <taxon>Methylobacteriaceae</taxon>
        <taxon>Methylobacterium</taxon>
    </lineage>
</organism>
<keyword evidence="2" id="KW-1185">Reference proteome</keyword>
<evidence type="ECO:0000313" key="2">
    <source>
        <dbReference type="Proteomes" id="UP000245926"/>
    </source>
</evidence>
<reference evidence="2" key="1">
    <citation type="submission" date="2018-05" db="EMBL/GenBank/DDBJ databases">
        <title>Complete Genome Sequence of Methylobacterium sp. 17SD2-17.</title>
        <authorList>
            <person name="Srinivasan S."/>
        </authorList>
    </citation>
    <scope>NUCLEOTIDE SEQUENCE [LARGE SCALE GENOMIC DNA]</scope>
    <source>
        <strain evidence="2">17SD2-17</strain>
    </source>
</reference>
<sequence>MSRQRRRRRDFDVLTEAQLLAGRTALRRICVEPSRQQSLADLMIAIDDVADAATGERSFLHLKPAQRRD</sequence>
<dbReference type="KEGG" id="mets:DK389_27915"/>